<dbReference type="Proteomes" id="UP001152173">
    <property type="component" value="Unassembled WGS sequence"/>
</dbReference>
<dbReference type="EMBL" id="JAMKBJ010000004">
    <property type="protein sequence ID" value="MCZ8536812.1"/>
    <property type="molecule type" value="Genomic_DNA"/>
</dbReference>
<dbReference type="Pfam" id="PF12679">
    <property type="entry name" value="ABC2_membrane_2"/>
    <property type="match status" value="1"/>
</dbReference>
<evidence type="ECO:0000313" key="3">
    <source>
        <dbReference type="Proteomes" id="UP001152173"/>
    </source>
</evidence>
<reference evidence="2" key="1">
    <citation type="submission" date="2022-05" db="EMBL/GenBank/DDBJ databases">
        <authorList>
            <person name="Colautti A."/>
            <person name="Iacumin L."/>
        </authorList>
    </citation>
    <scope>NUCLEOTIDE SEQUENCE</scope>
    <source>
        <strain evidence="2">SK 55</strain>
    </source>
</reference>
<dbReference type="PANTHER" id="PTHR37305:SF1">
    <property type="entry name" value="MEMBRANE PROTEIN"/>
    <property type="match status" value="1"/>
</dbReference>
<keyword evidence="1" id="KW-0472">Membrane</keyword>
<dbReference type="GO" id="GO:0005886">
    <property type="term" value="C:plasma membrane"/>
    <property type="evidence" value="ECO:0007669"/>
    <property type="project" value="UniProtKB-SubCell"/>
</dbReference>
<organism evidence="2 3">
    <name type="scientific">Paenisporosarcina quisquiliarum</name>
    <dbReference type="NCBI Taxonomy" id="365346"/>
    <lineage>
        <taxon>Bacteria</taxon>
        <taxon>Bacillati</taxon>
        <taxon>Bacillota</taxon>
        <taxon>Bacilli</taxon>
        <taxon>Bacillales</taxon>
        <taxon>Caryophanaceae</taxon>
        <taxon>Paenisporosarcina</taxon>
    </lineage>
</organism>
<comment type="caution">
    <text evidence="2">The sequence shown here is derived from an EMBL/GenBank/DDBJ whole genome shotgun (WGS) entry which is preliminary data.</text>
</comment>
<gene>
    <name evidence="2" type="ORF">M9R32_06425</name>
</gene>
<feature type="transmembrane region" description="Helical" evidence="1">
    <location>
        <begin position="75"/>
        <end position="96"/>
    </location>
</feature>
<dbReference type="PANTHER" id="PTHR37305">
    <property type="entry name" value="INTEGRAL MEMBRANE PROTEIN-RELATED"/>
    <property type="match status" value="1"/>
</dbReference>
<dbReference type="AlphaFoldDB" id="A0A9X3LF38"/>
<proteinExistence type="predicted"/>
<keyword evidence="3" id="KW-1185">Reference proteome</keyword>
<protein>
    <submittedName>
        <fullName evidence="2">ABC transporter permease</fullName>
    </submittedName>
</protein>
<dbReference type="RefSeq" id="WP_269925909.1">
    <property type="nucleotide sequence ID" value="NZ_JAMKBJ010000004.1"/>
</dbReference>
<feature type="transmembrane region" description="Helical" evidence="1">
    <location>
        <begin position="154"/>
        <end position="175"/>
    </location>
</feature>
<feature type="transmembrane region" description="Helical" evidence="1">
    <location>
        <begin position="238"/>
        <end position="259"/>
    </location>
</feature>
<keyword evidence="1" id="KW-1133">Transmembrane helix</keyword>
<feature type="transmembrane region" description="Helical" evidence="1">
    <location>
        <begin position="187"/>
        <end position="208"/>
    </location>
</feature>
<evidence type="ECO:0000313" key="2">
    <source>
        <dbReference type="EMBL" id="MCZ8536812.1"/>
    </source>
</evidence>
<feature type="transmembrane region" description="Helical" evidence="1">
    <location>
        <begin position="12"/>
        <end position="32"/>
    </location>
</feature>
<feature type="transmembrane region" description="Helical" evidence="1">
    <location>
        <begin position="117"/>
        <end position="142"/>
    </location>
</feature>
<name>A0A9X3LF38_9BACL</name>
<evidence type="ECO:0000256" key="1">
    <source>
        <dbReference type="SAM" id="Phobius"/>
    </source>
</evidence>
<dbReference type="GO" id="GO:0140359">
    <property type="term" value="F:ABC-type transporter activity"/>
    <property type="evidence" value="ECO:0007669"/>
    <property type="project" value="InterPro"/>
</dbReference>
<keyword evidence="1" id="KW-0812">Transmembrane</keyword>
<accession>A0A9X3LF38</accession>
<sequence>MVFKREWKRAQKALWIWTLALGGMTFLIMSVYPQFAENKEQLQELMKLYPEAMLKAFNIDQLGFDSALGFYAIEGYLFVTLFGSIYAAMLAGGMLVKEESDRTIEFLLSKPISRVQVVVQKAAAVALVLVVFNTVLSVINYLGFQVAGDDHIDMVTFTLISLAPLLLHLTFAALAFGLSAFFRKQRLVTSISLAIVLFSYFVSIVASISDKLSKLKWITPFEYVNSAYIIEQASIKPVYLIIMIMIMVISVTAAIMKYMKKDLVI</sequence>